<dbReference type="InterPro" id="IPR016166">
    <property type="entry name" value="FAD-bd_PCMH"/>
</dbReference>
<dbReference type="KEGG" id="mbe:MBM_01012"/>
<dbReference type="Pfam" id="PF01565">
    <property type="entry name" value="FAD_binding_4"/>
    <property type="match status" value="1"/>
</dbReference>
<evidence type="ECO:0000256" key="2">
    <source>
        <dbReference type="ARBA" id="ARBA00022630"/>
    </source>
</evidence>
<dbReference type="InParanoid" id="K1WRN5"/>
<keyword evidence="5" id="KW-0732">Signal</keyword>
<evidence type="ECO:0000256" key="4">
    <source>
        <dbReference type="ARBA" id="ARBA00023002"/>
    </source>
</evidence>
<evidence type="ECO:0000313" key="8">
    <source>
        <dbReference type="Proteomes" id="UP000006753"/>
    </source>
</evidence>
<comment type="similarity">
    <text evidence="1">Belongs to the oxygen-dependent FAD-linked oxidoreductase family.</text>
</comment>
<evidence type="ECO:0000313" key="7">
    <source>
        <dbReference type="EMBL" id="EKD20330.1"/>
    </source>
</evidence>
<gene>
    <name evidence="7" type="ORF">MBM_01012</name>
</gene>
<reference evidence="7 8" key="1">
    <citation type="journal article" date="2012" name="BMC Genomics">
        <title>Sequencing the genome of Marssonina brunnea reveals fungus-poplar co-evolution.</title>
        <authorList>
            <person name="Zhu S."/>
            <person name="Cao Y.-Z."/>
            <person name="Jiang C."/>
            <person name="Tan B.-Y."/>
            <person name="Wang Z."/>
            <person name="Feng S."/>
            <person name="Zhang L."/>
            <person name="Su X.-H."/>
            <person name="Brejova B."/>
            <person name="Vinar T."/>
            <person name="Xu M."/>
            <person name="Wang M.-X."/>
            <person name="Zhang S.-G."/>
            <person name="Huang M.-R."/>
            <person name="Wu R."/>
            <person name="Zhou Y."/>
        </authorList>
    </citation>
    <scope>NUCLEOTIDE SEQUENCE [LARGE SCALE GENOMIC DNA]</scope>
    <source>
        <strain evidence="7 8">MB_m1</strain>
    </source>
</reference>
<dbReference type="GeneID" id="18756947"/>
<keyword evidence="2" id="KW-0285">Flavoprotein</keyword>
<dbReference type="Proteomes" id="UP000006753">
    <property type="component" value="Unassembled WGS sequence"/>
</dbReference>
<feature type="signal peptide" evidence="5">
    <location>
        <begin position="1"/>
        <end position="30"/>
    </location>
</feature>
<dbReference type="SUPFAM" id="SSF56176">
    <property type="entry name" value="FAD-binding/transporter-associated domain-like"/>
    <property type="match status" value="1"/>
</dbReference>
<dbReference type="EMBL" id="JH921429">
    <property type="protein sequence ID" value="EKD20330.1"/>
    <property type="molecule type" value="Genomic_DNA"/>
</dbReference>
<proteinExistence type="inferred from homology"/>
<protein>
    <submittedName>
        <fullName evidence="7">FAD binding domain protein</fullName>
    </submittedName>
</protein>
<dbReference type="PROSITE" id="PS51387">
    <property type="entry name" value="FAD_PCMH"/>
    <property type="match status" value="1"/>
</dbReference>
<name>K1WRN5_MARBU</name>
<dbReference type="OMA" id="GMTWYDV"/>
<dbReference type="GO" id="GO:0016491">
    <property type="term" value="F:oxidoreductase activity"/>
    <property type="evidence" value="ECO:0007669"/>
    <property type="project" value="UniProtKB-KW"/>
</dbReference>
<dbReference type="eggNOG" id="KOG1231">
    <property type="taxonomic scope" value="Eukaryota"/>
</dbReference>
<evidence type="ECO:0000259" key="6">
    <source>
        <dbReference type="PROSITE" id="PS51387"/>
    </source>
</evidence>
<dbReference type="InterPro" id="IPR016169">
    <property type="entry name" value="FAD-bd_PCMH_sub2"/>
</dbReference>
<keyword evidence="8" id="KW-1185">Reference proteome</keyword>
<dbReference type="InterPro" id="IPR050416">
    <property type="entry name" value="FAD-linked_Oxidoreductase"/>
</dbReference>
<accession>K1WRN5</accession>
<feature type="domain" description="FAD-binding PCMH-type" evidence="6">
    <location>
        <begin position="93"/>
        <end position="264"/>
    </location>
</feature>
<evidence type="ECO:0000256" key="3">
    <source>
        <dbReference type="ARBA" id="ARBA00022827"/>
    </source>
</evidence>
<keyword evidence="4" id="KW-0560">Oxidoreductase</keyword>
<dbReference type="Gene3D" id="3.30.465.10">
    <property type="match status" value="1"/>
</dbReference>
<evidence type="ECO:0000256" key="1">
    <source>
        <dbReference type="ARBA" id="ARBA00005466"/>
    </source>
</evidence>
<dbReference type="InterPro" id="IPR006094">
    <property type="entry name" value="Oxid_FAD_bind_N"/>
</dbReference>
<dbReference type="GO" id="GO:0071949">
    <property type="term" value="F:FAD binding"/>
    <property type="evidence" value="ECO:0007669"/>
    <property type="project" value="InterPro"/>
</dbReference>
<organism evidence="7 8">
    <name type="scientific">Marssonina brunnea f. sp. multigermtubi (strain MB_m1)</name>
    <name type="common">Marssonina leaf spot fungus</name>
    <dbReference type="NCBI Taxonomy" id="1072389"/>
    <lineage>
        <taxon>Eukaryota</taxon>
        <taxon>Fungi</taxon>
        <taxon>Dikarya</taxon>
        <taxon>Ascomycota</taxon>
        <taxon>Pezizomycotina</taxon>
        <taxon>Leotiomycetes</taxon>
        <taxon>Helotiales</taxon>
        <taxon>Drepanopezizaceae</taxon>
        <taxon>Drepanopeziza</taxon>
    </lineage>
</organism>
<dbReference type="HOGENOM" id="CLU_018354_1_2_1"/>
<dbReference type="AlphaFoldDB" id="K1WRN5"/>
<dbReference type="OrthoDB" id="2151789at2759"/>
<dbReference type="PANTHER" id="PTHR42973">
    <property type="entry name" value="BINDING OXIDOREDUCTASE, PUTATIVE (AFU_ORTHOLOGUE AFUA_1G17690)-RELATED"/>
    <property type="match status" value="1"/>
</dbReference>
<keyword evidence="3" id="KW-0274">FAD</keyword>
<dbReference type="InterPro" id="IPR036318">
    <property type="entry name" value="FAD-bd_PCMH-like_sf"/>
</dbReference>
<evidence type="ECO:0000256" key="5">
    <source>
        <dbReference type="SAM" id="SignalP"/>
    </source>
</evidence>
<feature type="chain" id="PRO_5003853095" evidence="5">
    <location>
        <begin position="31"/>
        <end position="523"/>
    </location>
</feature>
<sequence>MKPFSDSHRKMWLSRSLLTCLVIMVGSVTAEEAESCSASDREAITALEARSYGTSAGSSCGCRILNTLFAGKVLFPGSSAYKAETTHYWDLRANQAPKCVFVPTTVQDVAKGVFTLQTCKSQFAVRGAGHMPVPGAANTDGGVLIAMSAFRDLKLSADLRTLEAGPALSWFDLYSYLEPYKKFVVGGRLKSIGVAGLTLGGGINYFTARYGFAMDNVVAYQVVLAGGRVVIASATRNTDLFWALKGGGNNFGIVTRFTFKTHDLPSVSTTIQLFGEEAVTPYIRAVADLANYQDQVDTGAGGIFTIMTSPATGVSIQFLGVQDGNTERPAVFANFTAIPNLFSTFGVTTLSNWSSTLDTPYQAARNMFGMRVCLADEETMQSMYTTFRAATADMAGIAGFSANLVFQPIPKSATTVARTNGIGNPWALDNRKAYIFWLITTLWSNAADDRTVKQWSNELRERIHAANVRRGTGERHIYMGDASDAQDPFGSLPPASQARLKSIRNRYDPQRVFTKQVTGGFKL</sequence>
<dbReference type="PANTHER" id="PTHR42973:SF53">
    <property type="entry name" value="FAD-BINDING PCMH-TYPE DOMAIN-CONTAINING PROTEIN-RELATED"/>
    <property type="match status" value="1"/>
</dbReference>